<dbReference type="RefSeq" id="WP_018443215.1">
    <property type="nucleotide sequence ID" value="NZ_PNYC01000036.1"/>
</dbReference>
<accession>A0A2N7WKE7</accession>
<evidence type="ECO:0000313" key="1">
    <source>
        <dbReference type="EMBL" id="PMS29892.1"/>
    </source>
</evidence>
<dbReference type="AlphaFoldDB" id="A0A2N7WKE7"/>
<gene>
    <name evidence="1" type="ORF">C0Z20_30520</name>
</gene>
<dbReference type="Proteomes" id="UP000235777">
    <property type="component" value="Unassembled WGS sequence"/>
</dbReference>
<protein>
    <submittedName>
        <fullName evidence="1">Uncharacterized protein</fullName>
    </submittedName>
</protein>
<reference evidence="1 2" key="1">
    <citation type="submission" date="2018-01" db="EMBL/GenBank/DDBJ databases">
        <title>Whole genome analyses suggest that Burkholderia sensu lato contains two further novel genera in the rhizoxinica-symbiotica group Mycetohabitans gen. nov., and Trinickia gen. nov.: implications for the evolution of diazotrophy and nodulation in the Burkholderiaceae.</title>
        <authorList>
            <person name="Estrada-de los Santos P."/>
            <person name="Palmer M."/>
            <person name="Chavez-Ramirez B."/>
            <person name="Beukes C."/>
            <person name="Steenkamp E.T."/>
            <person name="Hirsch A.M."/>
            <person name="Manyaka P."/>
            <person name="Maluk M."/>
            <person name="Lafos M."/>
            <person name="Crook M."/>
            <person name="Gross E."/>
            <person name="Simon M.F."/>
            <person name="Bueno dos Reis Junior F."/>
            <person name="Poole P.S."/>
            <person name="Venter S.N."/>
            <person name="James E.K."/>
        </authorList>
    </citation>
    <scope>NUCLEOTIDE SEQUENCE [LARGE SCALE GENOMIC DNA]</scope>
    <source>
        <strain evidence="1 2">JPY 581</strain>
    </source>
</reference>
<dbReference type="STRING" id="863227.GCA_000373005_04605"/>
<comment type="caution">
    <text evidence="1">The sequence shown here is derived from an EMBL/GenBank/DDBJ whole genome shotgun (WGS) entry which is preliminary data.</text>
</comment>
<proteinExistence type="predicted"/>
<keyword evidence="2" id="KW-1185">Reference proteome</keyword>
<sequence>MEGELTEAVAGVARFLIQVSVKDKPDLGIAPTPNIGVFISVKPELQGVVDMSEGEFQRLLTLATSDRLKWIFVAFTLPVRRSALITCIDFNTRAPDDET</sequence>
<dbReference type="EMBL" id="PNYC01000036">
    <property type="protein sequence ID" value="PMS29892.1"/>
    <property type="molecule type" value="Genomic_DNA"/>
</dbReference>
<evidence type="ECO:0000313" key="2">
    <source>
        <dbReference type="Proteomes" id="UP000235777"/>
    </source>
</evidence>
<name>A0A2N7WKE7_9BURK</name>
<organism evidence="1 2">
    <name type="scientific">Trinickia symbiotica</name>
    <dbReference type="NCBI Taxonomy" id="863227"/>
    <lineage>
        <taxon>Bacteria</taxon>
        <taxon>Pseudomonadati</taxon>
        <taxon>Pseudomonadota</taxon>
        <taxon>Betaproteobacteria</taxon>
        <taxon>Burkholderiales</taxon>
        <taxon>Burkholderiaceae</taxon>
        <taxon>Trinickia</taxon>
    </lineage>
</organism>